<dbReference type="Proteomes" id="UP001519325">
    <property type="component" value="Unassembled WGS sequence"/>
</dbReference>
<dbReference type="SUPFAM" id="SSF53597">
    <property type="entry name" value="Dihydrofolate reductase-like"/>
    <property type="match status" value="1"/>
</dbReference>
<dbReference type="PANTHER" id="PTHR38011">
    <property type="entry name" value="DIHYDROFOLATE REDUCTASE FAMILY PROTEIN (AFU_ORTHOLOGUE AFUA_8G06820)"/>
    <property type="match status" value="1"/>
</dbReference>
<accession>A0ABS4QLG1</accession>
<dbReference type="InterPro" id="IPR050765">
    <property type="entry name" value="Riboflavin_Biosynth_HTPR"/>
</dbReference>
<comment type="caution">
    <text evidence="2">The sequence shown here is derived from an EMBL/GenBank/DDBJ whole genome shotgun (WGS) entry which is preliminary data.</text>
</comment>
<sequence>MRELILQMMVSVDGMAEGPGGNLDWIEVDDADLDLYLAELMDSVTAQIFGRVSYELLGQYWPDAERNPTTPGDKMLAPKVNGLPKLVVSRQEPELPWQPATRIGGDLAEEIAALKDQPGRPLILFAGIGTAQEFIRLNLIDEYRLLVFPVVLGGGRALFAGDDLRRDLRLMETVPFQKSGVVLHRYRVR</sequence>
<dbReference type="InterPro" id="IPR002734">
    <property type="entry name" value="RibDG_C"/>
</dbReference>
<dbReference type="Gene3D" id="3.40.430.10">
    <property type="entry name" value="Dihydrofolate Reductase, subunit A"/>
    <property type="match status" value="1"/>
</dbReference>
<feature type="domain" description="Bacterial bifunctional deaminase-reductase C-terminal" evidence="1">
    <location>
        <begin position="4"/>
        <end position="176"/>
    </location>
</feature>
<name>A0ABS4QLG1_9NOCA</name>
<evidence type="ECO:0000313" key="3">
    <source>
        <dbReference type="Proteomes" id="UP001519325"/>
    </source>
</evidence>
<dbReference type="PANTHER" id="PTHR38011:SF11">
    <property type="entry name" value="2,5-DIAMINO-6-RIBOSYLAMINO-4(3H)-PYRIMIDINONE 5'-PHOSPHATE REDUCTASE"/>
    <property type="match status" value="1"/>
</dbReference>
<evidence type="ECO:0000259" key="1">
    <source>
        <dbReference type="Pfam" id="PF01872"/>
    </source>
</evidence>
<keyword evidence="3" id="KW-1185">Reference proteome</keyword>
<dbReference type="RefSeq" id="WP_209895477.1">
    <property type="nucleotide sequence ID" value="NZ_JAGGMR010000001.1"/>
</dbReference>
<organism evidence="2 3">
    <name type="scientific">Nocardia goodfellowii</name>
    <dbReference type="NCBI Taxonomy" id="882446"/>
    <lineage>
        <taxon>Bacteria</taxon>
        <taxon>Bacillati</taxon>
        <taxon>Actinomycetota</taxon>
        <taxon>Actinomycetes</taxon>
        <taxon>Mycobacteriales</taxon>
        <taxon>Nocardiaceae</taxon>
        <taxon>Nocardia</taxon>
    </lineage>
</organism>
<gene>
    <name evidence="2" type="ORF">BJ987_005447</name>
</gene>
<reference evidence="2 3" key="1">
    <citation type="submission" date="2021-03" db="EMBL/GenBank/DDBJ databases">
        <title>Sequencing the genomes of 1000 actinobacteria strains.</title>
        <authorList>
            <person name="Klenk H.-P."/>
        </authorList>
    </citation>
    <scope>NUCLEOTIDE SEQUENCE [LARGE SCALE GENOMIC DNA]</scope>
    <source>
        <strain evidence="2 3">DSM 45516</strain>
    </source>
</reference>
<evidence type="ECO:0000313" key="2">
    <source>
        <dbReference type="EMBL" id="MBP2192546.1"/>
    </source>
</evidence>
<dbReference type="EMBL" id="JAGGMR010000001">
    <property type="protein sequence ID" value="MBP2192546.1"/>
    <property type="molecule type" value="Genomic_DNA"/>
</dbReference>
<dbReference type="Pfam" id="PF01872">
    <property type="entry name" value="RibD_C"/>
    <property type="match status" value="1"/>
</dbReference>
<dbReference type="InterPro" id="IPR024072">
    <property type="entry name" value="DHFR-like_dom_sf"/>
</dbReference>
<protein>
    <submittedName>
        <fullName evidence="2">Dihydrofolate reductase</fullName>
    </submittedName>
</protein>
<proteinExistence type="predicted"/>